<dbReference type="SUPFAM" id="SSF52540">
    <property type="entry name" value="P-loop containing nucleoside triphosphate hydrolases"/>
    <property type="match status" value="1"/>
</dbReference>
<dbReference type="Proteomes" id="UP000184088">
    <property type="component" value="Unassembled WGS sequence"/>
</dbReference>
<accession>A0A1M5AAT7</accession>
<dbReference type="OrthoDB" id="5429664at2"/>
<dbReference type="InterPro" id="IPR027417">
    <property type="entry name" value="P-loop_NTPase"/>
</dbReference>
<dbReference type="PANTHER" id="PTHR34297">
    <property type="entry name" value="HYPOTHETICAL CYTOSOLIC PROTEIN-RELATED"/>
    <property type="match status" value="1"/>
</dbReference>
<evidence type="ECO:0000313" key="3">
    <source>
        <dbReference type="Proteomes" id="UP000184088"/>
    </source>
</evidence>
<proteinExistence type="inferred from homology"/>
<dbReference type="RefSeq" id="WP_073343740.1">
    <property type="nucleotide sequence ID" value="NZ_FQVH01000016.1"/>
</dbReference>
<sequence length="277" mass="30413">MKVYALVGPSGSGKSYKSILIAGERGIEAIIDDGLLIMGNRVIAGQSAKKELTKVAAIKRALFVEDAHANAVKDAIQSMHLKSILILGTSEGMVHKIAQRLGLPPISEIIHIEDVSKPWEIKKAQSDRALNGTHVIPVPTFEIKNSFSGFFMDPLKVLRRIGQKSVVIEKTLIRPHYSYMGRYEIADIAIISIVSYEALKVDGVTKTGRIDIKKGDDGIIVGVEVTVEYGRKIPEIVLNVQANVKNQVEYMTAINVLKVNVYVRGIDLKSIARNKNS</sequence>
<dbReference type="InterPro" id="IPR005531">
    <property type="entry name" value="Asp23"/>
</dbReference>
<reference evidence="2 3" key="1">
    <citation type="submission" date="2016-11" db="EMBL/GenBank/DDBJ databases">
        <authorList>
            <person name="Jaros S."/>
            <person name="Januszkiewicz K."/>
            <person name="Wedrychowicz H."/>
        </authorList>
    </citation>
    <scope>NUCLEOTIDE SEQUENCE [LARGE SCALE GENOMIC DNA]</scope>
    <source>
        <strain evidence="2 3">DSM 17918</strain>
    </source>
</reference>
<protein>
    <submittedName>
        <fullName evidence="2">Uncharacterized conserved protein YloU, alkaline shock protein (Asp23) family</fullName>
    </submittedName>
</protein>
<evidence type="ECO:0000256" key="1">
    <source>
        <dbReference type="ARBA" id="ARBA00005721"/>
    </source>
</evidence>
<gene>
    <name evidence="2" type="ORF">SAMN02746089_01608</name>
</gene>
<comment type="similarity">
    <text evidence="1">Belongs to the asp23 family.</text>
</comment>
<dbReference type="Pfam" id="PF03780">
    <property type="entry name" value="Asp23"/>
    <property type="match status" value="1"/>
</dbReference>
<dbReference type="STRING" id="1121256.SAMN02746089_01608"/>
<keyword evidence="3" id="KW-1185">Reference proteome</keyword>
<evidence type="ECO:0000313" key="2">
    <source>
        <dbReference type="EMBL" id="SHF27398.1"/>
    </source>
</evidence>
<organism evidence="2 3">
    <name type="scientific">Caldanaerobius fijiensis DSM 17918</name>
    <dbReference type="NCBI Taxonomy" id="1121256"/>
    <lineage>
        <taxon>Bacteria</taxon>
        <taxon>Bacillati</taxon>
        <taxon>Bacillota</taxon>
        <taxon>Clostridia</taxon>
        <taxon>Thermoanaerobacterales</taxon>
        <taxon>Thermoanaerobacteraceae</taxon>
        <taxon>Caldanaerobius</taxon>
    </lineage>
</organism>
<dbReference type="AlphaFoldDB" id="A0A1M5AAT7"/>
<name>A0A1M5AAT7_9THEO</name>
<dbReference type="EMBL" id="FQVH01000016">
    <property type="protein sequence ID" value="SHF27398.1"/>
    <property type="molecule type" value="Genomic_DNA"/>
</dbReference>